<protein>
    <submittedName>
        <fullName evidence="2">Uncharacterized protein</fullName>
    </submittedName>
</protein>
<feature type="transmembrane region" description="Helical" evidence="1">
    <location>
        <begin position="6"/>
        <end position="29"/>
    </location>
</feature>
<dbReference type="EMBL" id="JAWZYT010002441">
    <property type="protein sequence ID" value="KAK4304346.1"/>
    <property type="molecule type" value="Genomic_DNA"/>
</dbReference>
<accession>A0AAE1PBH6</accession>
<proteinExistence type="predicted"/>
<dbReference type="AlphaFoldDB" id="A0AAE1PBH6"/>
<dbReference type="Proteomes" id="UP001292094">
    <property type="component" value="Unassembled WGS sequence"/>
</dbReference>
<sequence>MRFTSIYISVLVCTMVGATLSTLGNLYIVTPQRIETDPQAPYRNQRDYLNKHGPSGVLLIDSLGNGSYRHVANTVPSSSRRYDIGPPLPYYHIQYPR</sequence>
<keyword evidence="1" id="KW-0812">Transmembrane</keyword>
<keyword evidence="1" id="KW-0472">Membrane</keyword>
<evidence type="ECO:0000313" key="2">
    <source>
        <dbReference type="EMBL" id="KAK4304346.1"/>
    </source>
</evidence>
<name>A0AAE1PBH6_9EUCA</name>
<keyword evidence="1" id="KW-1133">Transmembrane helix</keyword>
<reference evidence="2" key="1">
    <citation type="submission" date="2023-11" db="EMBL/GenBank/DDBJ databases">
        <title>Genome assemblies of two species of porcelain crab, Petrolisthes cinctipes and Petrolisthes manimaculis (Anomura: Porcellanidae).</title>
        <authorList>
            <person name="Angst P."/>
        </authorList>
    </citation>
    <scope>NUCLEOTIDE SEQUENCE</scope>
    <source>
        <strain evidence="2">PB745_02</strain>
        <tissue evidence="2">Gill</tissue>
    </source>
</reference>
<evidence type="ECO:0000313" key="3">
    <source>
        <dbReference type="Proteomes" id="UP001292094"/>
    </source>
</evidence>
<organism evidence="2 3">
    <name type="scientific">Petrolisthes manimaculis</name>
    <dbReference type="NCBI Taxonomy" id="1843537"/>
    <lineage>
        <taxon>Eukaryota</taxon>
        <taxon>Metazoa</taxon>
        <taxon>Ecdysozoa</taxon>
        <taxon>Arthropoda</taxon>
        <taxon>Crustacea</taxon>
        <taxon>Multicrustacea</taxon>
        <taxon>Malacostraca</taxon>
        <taxon>Eumalacostraca</taxon>
        <taxon>Eucarida</taxon>
        <taxon>Decapoda</taxon>
        <taxon>Pleocyemata</taxon>
        <taxon>Anomura</taxon>
        <taxon>Galatheoidea</taxon>
        <taxon>Porcellanidae</taxon>
        <taxon>Petrolisthes</taxon>
    </lineage>
</organism>
<evidence type="ECO:0000256" key="1">
    <source>
        <dbReference type="SAM" id="Phobius"/>
    </source>
</evidence>
<comment type="caution">
    <text evidence="2">The sequence shown here is derived from an EMBL/GenBank/DDBJ whole genome shotgun (WGS) entry which is preliminary data.</text>
</comment>
<gene>
    <name evidence="2" type="ORF">Pmani_023695</name>
</gene>
<keyword evidence="3" id="KW-1185">Reference proteome</keyword>